<dbReference type="EMBL" id="DS268110">
    <property type="protein sequence ID" value="KMM67070.1"/>
    <property type="molecule type" value="Genomic_DNA"/>
</dbReference>
<reference evidence="2 3" key="1">
    <citation type="submission" date="2007-06" db="EMBL/GenBank/DDBJ databases">
        <title>The Genome Sequence of Coccidioides posadasii RMSCC_3488.</title>
        <authorList>
            <consortium name="Coccidioides Genome Resources Consortium"/>
            <consortium name="The Broad Institute Genome Sequencing Platform"/>
            <person name="Henn M.R."/>
            <person name="Sykes S."/>
            <person name="Young S."/>
            <person name="Jaffe D."/>
            <person name="Berlin A."/>
            <person name="Alvarez P."/>
            <person name="Butler J."/>
            <person name="Gnerre S."/>
            <person name="Grabherr M."/>
            <person name="Mauceli E."/>
            <person name="Brockman W."/>
            <person name="Kodira C."/>
            <person name="Alvarado L."/>
            <person name="Zeng Q."/>
            <person name="Crawford M."/>
            <person name="Antoine C."/>
            <person name="Devon K."/>
            <person name="Galgiani J."/>
            <person name="Orsborn K."/>
            <person name="Lewis M.L."/>
            <person name="Nusbaum C."/>
            <person name="Galagan J."/>
            <person name="Birren B."/>
        </authorList>
    </citation>
    <scope>NUCLEOTIDE SEQUENCE [LARGE SCALE GENOMIC DNA]</scope>
    <source>
        <strain evidence="2 3">RMSCC 3488</strain>
    </source>
</reference>
<accession>A0A0J6FCR9</accession>
<feature type="compositionally biased region" description="Polar residues" evidence="1">
    <location>
        <begin position="47"/>
        <end position="59"/>
    </location>
</feature>
<organism evidence="2 3">
    <name type="scientific">Coccidioides posadasii RMSCC 3488</name>
    <dbReference type="NCBI Taxonomy" id="454284"/>
    <lineage>
        <taxon>Eukaryota</taxon>
        <taxon>Fungi</taxon>
        <taxon>Dikarya</taxon>
        <taxon>Ascomycota</taxon>
        <taxon>Pezizomycotina</taxon>
        <taxon>Eurotiomycetes</taxon>
        <taxon>Eurotiomycetidae</taxon>
        <taxon>Onygenales</taxon>
        <taxon>Onygenaceae</taxon>
        <taxon>Coccidioides</taxon>
    </lineage>
</organism>
<sequence>MGGYVSRLGRQFIRPPPLHLVVALAKRVNLRGLKKGGSSVHLKTYDATTVSSKLQPQEQSLKKPRDTAAPPELSSAPWRCPRWLELIQKISMFWTKCSEGMSLLADTRLSLLRSTPLDSRPRWTVRAGVRLPGGGDTVDAALPGAA</sequence>
<feature type="region of interest" description="Disordered" evidence="1">
    <location>
        <begin position="47"/>
        <end position="74"/>
    </location>
</feature>
<evidence type="ECO:0000313" key="2">
    <source>
        <dbReference type="EMBL" id="KMM67070.1"/>
    </source>
</evidence>
<reference evidence="3" key="3">
    <citation type="journal article" date="2010" name="Genome Res.">
        <title>Population genomic sequencing of Coccidioides fungi reveals recent hybridization and transposon control.</title>
        <authorList>
            <person name="Neafsey D.E."/>
            <person name="Barker B.M."/>
            <person name="Sharpton T.J."/>
            <person name="Stajich J.E."/>
            <person name="Park D.J."/>
            <person name="Whiston E."/>
            <person name="Hung C.-Y."/>
            <person name="McMahan C."/>
            <person name="White J."/>
            <person name="Sykes S."/>
            <person name="Heiman D."/>
            <person name="Young S."/>
            <person name="Zeng Q."/>
            <person name="Abouelleil A."/>
            <person name="Aftuck L."/>
            <person name="Bessette D."/>
            <person name="Brown A."/>
            <person name="FitzGerald M."/>
            <person name="Lui A."/>
            <person name="Macdonald J.P."/>
            <person name="Priest M."/>
            <person name="Orbach M.J."/>
            <person name="Galgiani J.N."/>
            <person name="Kirkland T.N."/>
            <person name="Cole G.T."/>
            <person name="Birren B.W."/>
            <person name="Henn M.R."/>
            <person name="Taylor J.W."/>
            <person name="Rounsley S.D."/>
        </authorList>
    </citation>
    <scope>NUCLEOTIDE SEQUENCE [LARGE SCALE GENOMIC DNA]</scope>
    <source>
        <strain evidence="3">RMSCC 3488</strain>
    </source>
</reference>
<gene>
    <name evidence="2" type="ORF">CPAG_03406</name>
</gene>
<protein>
    <submittedName>
        <fullName evidence="2">Uncharacterized protein</fullName>
    </submittedName>
</protein>
<proteinExistence type="predicted"/>
<reference evidence="3" key="2">
    <citation type="journal article" date="2009" name="Genome Res.">
        <title>Comparative genomic analyses of the human fungal pathogens Coccidioides and their relatives.</title>
        <authorList>
            <person name="Sharpton T.J."/>
            <person name="Stajich J.E."/>
            <person name="Rounsley S.D."/>
            <person name="Gardner M.J."/>
            <person name="Wortman J.R."/>
            <person name="Jordar V.S."/>
            <person name="Maiti R."/>
            <person name="Kodira C.D."/>
            <person name="Neafsey D.E."/>
            <person name="Zeng Q."/>
            <person name="Hung C.-Y."/>
            <person name="McMahan C."/>
            <person name="Muszewska A."/>
            <person name="Grynberg M."/>
            <person name="Mandel M.A."/>
            <person name="Kellner E.M."/>
            <person name="Barker B.M."/>
            <person name="Galgiani J.N."/>
            <person name="Orbach M.J."/>
            <person name="Kirkland T.N."/>
            <person name="Cole G.T."/>
            <person name="Henn M.R."/>
            <person name="Birren B.W."/>
            <person name="Taylor J.W."/>
        </authorList>
    </citation>
    <scope>NUCLEOTIDE SEQUENCE [LARGE SCALE GENOMIC DNA]</scope>
    <source>
        <strain evidence="3">RMSCC 3488</strain>
    </source>
</reference>
<dbReference type="VEuPathDB" id="FungiDB:CPAG_03406"/>
<evidence type="ECO:0000313" key="3">
    <source>
        <dbReference type="Proteomes" id="UP000054567"/>
    </source>
</evidence>
<name>A0A0J6FCR9_COCPO</name>
<dbReference type="AlphaFoldDB" id="A0A0J6FCR9"/>
<evidence type="ECO:0000256" key="1">
    <source>
        <dbReference type="SAM" id="MobiDB-lite"/>
    </source>
</evidence>
<dbReference type="Proteomes" id="UP000054567">
    <property type="component" value="Unassembled WGS sequence"/>
</dbReference>